<dbReference type="PANTHER" id="PTHR12763">
    <property type="match status" value="1"/>
</dbReference>
<keyword evidence="4" id="KW-0472">Membrane</keyword>
<evidence type="ECO:0000259" key="7">
    <source>
        <dbReference type="PROSITE" id="PS50076"/>
    </source>
</evidence>
<dbReference type="PANTHER" id="PTHR12763:SF28">
    <property type="entry name" value="GEO10507P1-RELATED"/>
    <property type="match status" value="1"/>
</dbReference>
<keyword evidence="2" id="KW-0812">Transmembrane</keyword>
<dbReference type="CDD" id="cd06257">
    <property type="entry name" value="DnaJ"/>
    <property type="match status" value="1"/>
</dbReference>
<evidence type="ECO:0000256" key="2">
    <source>
        <dbReference type="ARBA" id="ARBA00022692"/>
    </source>
</evidence>
<dbReference type="SUPFAM" id="SSF46565">
    <property type="entry name" value="Chaperone J-domain"/>
    <property type="match status" value="1"/>
</dbReference>
<dbReference type="EMBL" id="QHHQ01000007">
    <property type="protein sequence ID" value="RAH98444.1"/>
    <property type="molecule type" value="Genomic_DNA"/>
</dbReference>
<name>A0A8B2NKN7_9HYPH</name>
<comment type="subcellular location">
    <subcellularLocation>
        <location evidence="1">Membrane</location>
        <topology evidence="1">Single-pass membrane protein</topology>
    </subcellularLocation>
</comment>
<evidence type="ECO:0000256" key="3">
    <source>
        <dbReference type="ARBA" id="ARBA00022989"/>
    </source>
</evidence>
<evidence type="ECO:0000256" key="1">
    <source>
        <dbReference type="ARBA" id="ARBA00004167"/>
    </source>
</evidence>
<comment type="caution">
    <text evidence="8">The sequence shown here is derived from an EMBL/GenBank/DDBJ whole genome shotgun (WGS) entry which is preliminary data.</text>
</comment>
<reference evidence="8 9" key="1">
    <citation type="submission" date="2018-05" db="EMBL/GenBank/DDBJ databases">
        <title>Acuticoccus sediminis sp. nov., isolated from deep-sea sediment of Indian Ocean.</title>
        <authorList>
            <person name="Liu X."/>
            <person name="Lai Q."/>
            <person name="Du Y."/>
            <person name="Sun F."/>
            <person name="Zhang X."/>
            <person name="Wang S."/>
            <person name="Shao Z."/>
        </authorList>
    </citation>
    <scope>NUCLEOTIDE SEQUENCE [LARGE SCALE GENOMIC DNA]</scope>
    <source>
        <strain evidence="8 9">PTG4-2</strain>
    </source>
</reference>
<dbReference type="InterPro" id="IPR001623">
    <property type="entry name" value="DnaJ_domain"/>
</dbReference>
<proteinExistence type="inferred from homology"/>
<dbReference type="OrthoDB" id="9811070at2"/>
<dbReference type="PRINTS" id="PR00625">
    <property type="entry name" value="JDOMAIN"/>
</dbReference>
<keyword evidence="9" id="KW-1185">Reference proteome</keyword>
<dbReference type="Pfam" id="PF00226">
    <property type="entry name" value="DnaJ"/>
    <property type="match status" value="1"/>
</dbReference>
<evidence type="ECO:0000256" key="4">
    <source>
        <dbReference type="ARBA" id="ARBA00023136"/>
    </source>
</evidence>
<feature type="region of interest" description="Disordered" evidence="6">
    <location>
        <begin position="158"/>
        <end position="185"/>
    </location>
</feature>
<dbReference type="AlphaFoldDB" id="A0A8B2NKN7"/>
<feature type="region of interest" description="Disordered" evidence="6">
    <location>
        <begin position="72"/>
        <end position="96"/>
    </location>
</feature>
<dbReference type="InterPro" id="IPR036869">
    <property type="entry name" value="J_dom_sf"/>
</dbReference>
<feature type="domain" description="J" evidence="7">
    <location>
        <begin position="189"/>
        <end position="241"/>
    </location>
</feature>
<dbReference type="GO" id="GO:0016020">
    <property type="term" value="C:membrane"/>
    <property type="evidence" value="ECO:0007669"/>
    <property type="project" value="UniProtKB-SubCell"/>
</dbReference>
<evidence type="ECO:0000313" key="9">
    <source>
        <dbReference type="Proteomes" id="UP000249590"/>
    </source>
</evidence>
<evidence type="ECO:0000313" key="8">
    <source>
        <dbReference type="EMBL" id="RAH98444.1"/>
    </source>
</evidence>
<comment type="similarity">
    <text evidence="5">Belongs to the TIM14 family.</text>
</comment>
<evidence type="ECO:0000256" key="5">
    <source>
        <dbReference type="ARBA" id="ARBA00038105"/>
    </source>
</evidence>
<dbReference type="Gene3D" id="1.10.287.110">
    <property type="entry name" value="DnaJ domain"/>
    <property type="match status" value="1"/>
</dbReference>
<dbReference type="SMART" id="SM00271">
    <property type="entry name" value="DnaJ"/>
    <property type="match status" value="1"/>
</dbReference>
<accession>A0A8B2NKN7</accession>
<dbReference type="Proteomes" id="UP000249590">
    <property type="component" value="Unassembled WGS sequence"/>
</dbReference>
<keyword evidence="3" id="KW-1133">Transmembrane helix</keyword>
<gene>
    <name evidence="8" type="ORF">DLJ53_25825</name>
</gene>
<sequence>MVLGARWFANASPQLLAQKIRSGGNVGLILAGLFLMLRGRVGLGITLIGLGFGRLSGQGAFAGNPFTGGSFGGSARTGKRSRRSAGTGSKVRTASLEATLDHDSGDMDAVVISGPFTGRAFSAMALPELMTLRAEFSQRSEEDSRLLVEAYLDRRQPGWREDAEADGNGRSKGSRGPGRPNGGAMTEQQAYEVLGLRPGASEGEIRAAHRRLMKQMHPDQGGSSFLAAQLNEARDVLLGRS</sequence>
<protein>
    <submittedName>
        <fullName evidence="8">Molecular chaperone DnaJ</fullName>
    </submittedName>
</protein>
<dbReference type="PROSITE" id="PS50076">
    <property type="entry name" value="DNAJ_2"/>
    <property type="match status" value="1"/>
</dbReference>
<evidence type="ECO:0000256" key="6">
    <source>
        <dbReference type="SAM" id="MobiDB-lite"/>
    </source>
</evidence>
<organism evidence="8 9">
    <name type="scientific">Acuticoccus sediminis</name>
    <dbReference type="NCBI Taxonomy" id="2184697"/>
    <lineage>
        <taxon>Bacteria</taxon>
        <taxon>Pseudomonadati</taxon>
        <taxon>Pseudomonadota</taxon>
        <taxon>Alphaproteobacteria</taxon>
        <taxon>Hyphomicrobiales</taxon>
        <taxon>Amorphaceae</taxon>
        <taxon>Acuticoccus</taxon>
    </lineage>
</organism>